<evidence type="ECO:0000313" key="2">
    <source>
        <dbReference type="Proteomes" id="UP001497623"/>
    </source>
</evidence>
<accession>A0AAV2SUC4</accession>
<dbReference type="Proteomes" id="UP001497623">
    <property type="component" value="Unassembled WGS sequence"/>
</dbReference>
<sequence>ELSTVPPVVGDASLHGLLQAPATTSQASRPGATLRPTRLIYSSPNIHTPTGHAWYTGQHSVTPNQCSRGLILQIRCRSTATQDGGGCWVLQSGGAPDAAAPSALLQECPIPGTAPDGILRRVTHR</sequence>
<protein>
    <submittedName>
        <fullName evidence="1">Uncharacterized protein</fullName>
    </submittedName>
</protein>
<reference evidence="1 2" key="1">
    <citation type="submission" date="2024-05" db="EMBL/GenBank/DDBJ databases">
        <authorList>
            <person name="Wallberg A."/>
        </authorList>
    </citation>
    <scope>NUCLEOTIDE SEQUENCE [LARGE SCALE GENOMIC DNA]</scope>
</reference>
<dbReference type="EMBL" id="CAXKWB010124458">
    <property type="protein sequence ID" value="CAL4238816.1"/>
    <property type="molecule type" value="Genomic_DNA"/>
</dbReference>
<comment type="caution">
    <text evidence="1">The sequence shown here is derived from an EMBL/GenBank/DDBJ whole genome shotgun (WGS) entry which is preliminary data.</text>
</comment>
<proteinExistence type="predicted"/>
<name>A0AAV2SUC4_MEGNR</name>
<gene>
    <name evidence="1" type="ORF">MNOR_LOCUS40484</name>
</gene>
<evidence type="ECO:0000313" key="1">
    <source>
        <dbReference type="EMBL" id="CAL4238816.1"/>
    </source>
</evidence>
<keyword evidence="2" id="KW-1185">Reference proteome</keyword>
<feature type="non-terminal residue" evidence="1">
    <location>
        <position position="1"/>
    </location>
</feature>
<organism evidence="1 2">
    <name type="scientific">Meganyctiphanes norvegica</name>
    <name type="common">Northern krill</name>
    <name type="synonym">Thysanopoda norvegica</name>
    <dbReference type="NCBI Taxonomy" id="48144"/>
    <lineage>
        <taxon>Eukaryota</taxon>
        <taxon>Metazoa</taxon>
        <taxon>Ecdysozoa</taxon>
        <taxon>Arthropoda</taxon>
        <taxon>Crustacea</taxon>
        <taxon>Multicrustacea</taxon>
        <taxon>Malacostraca</taxon>
        <taxon>Eumalacostraca</taxon>
        <taxon>Eucarida</taxon>
        <taxon>Euphausiacea</taxon>
        <taxon>Euphausiidae</taxon>
        <taxon>Meganyctiphanes</taxon>
    </lineage>
</organism>
<dbReference type="AlphaFoldDB" id="A0AAV2SUC4"/>